<keyword evidence="1" id="KW-1133">Transmembrane helix</keyword>
<feature type="transmembrane region" description="Helical" evidence="1">
    <location>
        <begin position="133"/>
        <end position="157"/>
    </location>
</feature>
<name>A0ABS6BG92_9SPHN</name>
<evidence type="ECO:0000313" key="3">
    <source>
        <dbReference type="Proteomes" id="UP000776276"/>
    </source>
</evidence>
<evidence type="ECO:0000313" key="2">
    <source>
        <dbReference type="EMBL" id="MBU3077312.1"/>
    </source>
</evidence>
<feature type="transmembrane region" description="Helical" evidence="1">
    <location>
        <begin position="52"/>
        <end position="73"/>
    </location>
</feature>
<keyword evidence="1" id="KW-0472">Membrane</keyword>
<organism evidence="2 3">
    <name type="scientific">Sphingomonas quercus</name>
    <dbReference type="NCBI Taxonomy" id="2842451"/>
    <lineage>
        <taxon>Bacteria</taxon>
        <taxon>Pseudomonadati</taxon>
        <taxon>Pseudomonadota</taxon>
        <taxon>Alphaproteobacteria</taxon>
        <taxon>Sphingomonadales</taxon>
        <taxon>Sphingomonadaceae</taxon>
        <taxon>Sphingomonas</taxon>
    </lineage>
</organism>
<keyword evidence="3" id="KW-1185">Reference proteome</keyword>
<proteinExistence type="predicted"/>
<feature type="transmembrane region" description="Helical" evidence="1">
    <location>
        <begin position="85"/>
        <end position="103"/>
    </location>
</feature>
<gene>
    <name evidence="2" type="ORF">KOF26_05475</name>
</gene>
<feature type="transmembrane region" description="Helical" evidence="1">
    <location>
        <begin position="177"/>
        <end position="198"/>
    </location>
</feature>
<dbReference type="PANTHER" id="PTHR30520">
    <property type="entry name" value="FORMATE TRANSPORTER-RELATED"/>
    <property type="match status" value="1"/>
</dbReference>
<accession>A0ABS6BG92</accession>
<feature type="transmembrane region" description="Helical" evidence="1">
    <location>
        <begin position="205"/>
        <end position="226"/>
    </location>
</feature>
<sequence length="277" mass="29745">MSDDVQSRADDIDLSGRERQDAYEQQLMSARVLHEVIRRSGDEELDRPALSLLWSGLAGGVAISASLMGQALIESRLPDAPWRPLVASFGYTLGFLIVILGRLQLFTESTLSAVIPVATHLSLANVRRMLRLWSLVLCFNLIGTLLIATATGLSLIGSVEQRAAMLEVSRKLIEHDWLETLKLGVPAGFLIAAVPWIMPVARGQGFWVVLALTYSIALGGFAHVVAGSGEAWLLAVCGETSFAHAAFGLILPALLGNIIGGTGLFALLAHAQVRQEL</sequence>
<dbReference type="EMBL" id="JAHKRT010000002">
    <property type="protein sequence ID" value="MBU3077312.1"/>
    <property type="molecule type" value="Genomic_DNA"/>
</dbReference>
<dbReference type="InterPro" id="IPR000292">
    <property type="entry name" value="For/NO2_transpt"/>
</dbReference>
<dbReference type="Pfam" id="PF01226">
    <property type="entry name" value="Form_Nir_trans"/>
    <property type="match status" value="1"/>
</dbReference>
<reference evidence="2 3" key="1">
    <citation type="submission" date="2021-06" db="EMBL/GenBank/DDBJ databases">
        <title>Sphingomonas sp. XMGL2, whole genome shotgun sequencing project.</title>
        <authorList>
            <person name="Zhao G."/>
            <person name="Shen L."/>
        </authorList>
    </citation>
    <scope>NUCLEOTIDE SEQUENCE [LARGE SCALE GENOMIC DNA]</scope>
    <source>
        <strain evidence="2 3">XMGL2</strain>
    </source>
</reference>
<feature type="transmembrane region" description="Helical" evidence="1">
    <location>
        <begin position="246"/>
        <end position="269"/>
    </location>
</feature>
<dbReference type="RefSeq" id="WP_216321299.1">
    <property type="nucleotide sequence ID" value="NZ_JAHKRT010000002.1"/>
</dbReference>
<dbReference type="Proteomes" id="UP000776276">
    <property type="component" value="Unassembled WGS sequence"/>
</dbReference>
<comment type="caution">
    <text evidence="2">The sequence shown here is derived from an EMBL/GenBank/DDBJ whole genome shotgun (WGS) entry which is preliminary data.</text>
</comment>
<dbReference type="PANTHER" id="PTHR30520:SF2">
    <property type="entry name" value="INNER MEMBRANE PROTEIN YFDC"/>
    <property type="match status" value="1"/>
</dbReference>
<keyword evidence="1" id="KW-0812">Transmembrane</keyword>
<evidence type="ECO:0000256" key="1">
    <source>
        <dbReference type="SAM" id="Phobius"/>
    </source>
</evidence>
<protein>
    <submittedName>
        <fullName evidence="2">Formate/nitrite transporter family protein</fullName>
    </submittedName>
</protein>